<dbReference type="Proteomes" id="UP000887159">
    <property type="component" value="Unassembled WGS sequence"/>
</dbReference>
<evidence type="ECO:0000313" key="3">
    <source>
        <dbReference type="Proteomes" id="UP000887159"/>
    </source>
</evidence>
<feature type="region of interest" description="Disordered" evidence="1">
    <location>
        <begin position="14"/>
        <end position="127"/>
    </location>
</feature>
<name>A0A8X6WBS8_TRICX</name>
<proteinExistence type="predicted"/>
<feature type="compositionally biased region" description="Pro residues" evidence="1">
    <location>
        <begin position="18"/>
        <end position="27"/>
    </location>
</feature>
<comment type="caution">
    <text evidence="2">The sequence shown here is derived from an EMBL/GenBank/DDBJ whole genome shotgun (WGS) entry which is preliminary data.</text>
</comment>
<dbReference type="AlphaFoldDB" id="A0A8X6WBS8"/>
<feature type="compositionally biased region" description="Polar residues" evidence="1">
    <location>
        <begin position="41"/>
        <end position="52"/>
    </location>
</feature>
<keyword evidence="3" id="KW-1185">Reference proteome</keyword>
<gene>
    <name evidence="2" type="ORF">TNCV_4693731</name>
</gene>
<organism evidence="2 3">
    <name type="scientific">Trichonephila clavipes</name>
    <name type="common">Golden silk orbweaver</name>
    <name type="synonym">Nephila clavipes</name>
    <dbReference type="NCBI Taxonomy" id="2585209"/>
    <lineage>
        <taxon>Eukaryota</taxon>
        <taxon>Metazoa</taxon>
        <taxon>Ecdysozoa</taxon>
        <taxon>Arthropoda</taxon>
        <taxon>Chelicerata</taxon>
        <taxon>Arachnida</taxon>
        <taxon>Araneae</taxon>
        <taxon>Araneomorphae</taxon>
        <taxon>Entelegynae</taxon>
        <taxon>Araneoidea</taxon>
        <taxon>Nephilidae</taxon>
        <taxon>Trichonephila</taxon>
    </lineage>
</organism>
<evidence type="ECO:0000313" key="2">
    <source>
        <dbReference type="EMBL" id="GFY31529.1"/>
    </source>
</evidence>
<feature type="compositionally biased region" description="Basic and acidic residues" evidence="1">
    <location>
        <begin position="98"/>
        <end position="119"/>
    </location>
</feature>
<dbReference type="EMBL" id="BMAU01021399">
    <property type="protein sequence ID" value="GFY31529.1"/>
    <property type="molecule type" value="Genomic_DNA"/>
</dbReference>
<evidence type="ECO:0000256" key="1">
    <source>
        <dbReference type="SAM" id="MobiDB-lite"/>
    </source>
</evidence>
<sequence length="285" mass="32853">MNSPDYEDFIGMFSVPTPISPLPPTPVASPSHEPSQDVIYDSSTPMEQSTVPESPLKDLLPVDSKPSVVSRPPQVSTPVKKVDVKQVDSIIHRGHSPRSRERRNEERRNEKRRNEERRPRNPRLYRRPNFRPRIEGLISNPECFGYSLCTSIDAHLPGKCPCLFSTTKSTYLHDGPNRCLPRAHFNDRDARDTGRETRRIGICSSVLTSIIYQEPNTKLVFVLFCKDNWYQKKTLVDNFKRAIMEAKHVNEFRPDDVLWEKISKGLLRNPDRPPEKHPQEDGVYL</sequence>
<protein>
    <submittedName>
        <fullName evidence="2">Uncharacterized protein</fullName>
    </submittedName>
</protein>
<accession>A0A8X6WBS8</accession>
<reference evidence="2" key="1">
    <citation type="submission" date="2020-08" db="EMBL/GenBank/DDBJ databases">
        <title>Multicomponent nature underlies the extraordinary mechanical properties of spider dragline silk.</title>
        <authorList>
            <person name="Kono N."/>
            <person name="Nakamura H."/>
            <person name="Mori M."/>
            <person name="Yoshida Y."/>
            <person name="Ohtoshi R."/>
            <person name="Malay A.D."/>
            <person name="Moran D.A.P."/>
            <person name="Tomita M."/>
            <person name="Numata K."/>
            <person name="Arakawa K."/>
        </authorList>
    </citation>
    <scope>NUCLEOTIDE SEQUENCE</scope>
</reference>